<name>A0A397INQ4_9GLOM</name>
<accession>A0A397INQ4</accession>
<keyword evidence="4" id="KW-1185">Reference proteome</keyword>
<dbReference type="AlphaFoldDB" id="A0A397INQ4"/>
<dbReference type="EMBL" id="PQFF01000208">
    <property type="protein sequence ID" value="RHZ74360.1"/>
    <property type="molecule type" value="Genomic_DNA"/>
</dbReference>
<keyword evidence="2" id="KW-0812">Transmembrane</keyword>
<evidence type="ECO:0000313" key="4">
    <source>
        <dbReference type="Proteomes" id="UP000266861"/>
    </source>
</evidence>
<gene>
    <name evidence="3" type="ORF">Glove_225g54</name>
</gene>
<organism evidence="3 4">
    <name type="scientific">Diversispora epigaea</name>
    <dbReference type="NCBI Taxonomy" id="1348612"/>
    <lineage>
        <taxon>Eukaryota</taxon>
        <taxon>Fungi</taxon>
        <taxon>Fungi incertae sedis</taxon>
        <taxon>Mucoromycota</taxon>
        <taxon>Glomeromycotina</taxon>
        <taxon>Glomeromycetes</taxon>
        <taxon>Diversisporales</taxon>
        <taxon>Diversisporaceae</taxon>
        <taxon>Diversispora</taxon>
    </lineage>
</organism>
<feature type="region of interest" description="Disordered" evidence="1">
    <location>
        <begin position="54"/>
        <end position="73"/>
    </location>
</feature>
<feature type="transmembrane region" description="Helical" evidence="2">
    <location>
        <begin position="115"/>
        <end position="137"/>
    </location>
</feature>
<proteinExistence type="predicted"/>
<evidence type="ECO:0000256" key="1">
    <source>
        <dbReference type="SAM" id="MobiDB-lite"/>
    </source>
</evidence>
<comment type="caution">
    <text evidence="3">The sequence shown here is derived from an EMBL/GenBank/DDBJ whole genome shotgun (WGS) entry which is preliminary data.</text>
</comment>
<dbReference type="Proteomes" id="UP000266861">
    <property type="component" value="Unassembled WGS sequence"/>
</dbReference>
<protein>
    <submittedName>
        <fullName evidence="3">Uncharacterized protein</fullName>
    </submittedName>
</protein>
<reference evidence="3 4" key="1">
    <citation type="submission" date="2018-08" db="EMBL/GenBank/DDBJ databases">
        <title>Genome and evolution of the arbuscular mycorrhizal fungus Diversispora epigaea (formerly Glomus versiforme) and its bacterial endosymbionts.</title>
        <authorList>
            <person name="Sun X."/>
            <person name="Fei Z."/>
            <person name="Harrison M."/>
        </authorList>
    </citation>
    <scope>NUCLEOTIDE SEQUENCE [LARGE SCALE GENOMIC DNA]</scope>
    <source>
        <strain evidence="3 4">IT104</strain>
    </source>
</reference>
<evidence type="ECO:0000313" key="3">
    <source>
        <dbReference type="EMBL" id="RHZ74360.1"/>
    </source>
</evidence>
<evidence type="ECO:0000256" key="2">
    <source>
        <dbReference type="SAM" id="Phobius"/>
    </source>
</evidence>
<keyword evidence="2" id="KW-1133">Transmembrane helix</keyword>
<feature type="compositionally biased region" description="Low complexity" evidence="1">
    <location>
        <begin position="54"/>
        <end position="67"/>
    </location>
</feature>
<sequence>MLEKFIARKIIQNFDSPNYGLMITCAYFSELKNEMRFGFVFRLVQALLPPPTTAPTTATHTTAPTTTIRGSNSEGRPYPTLVVEVGISEITGVGFSANACNTPGIQNYQFTFLPLNFSMVPLVVSLLGQLMGFIWIYGNYKI</sequence>
<keyword evidence="2" id="KW-0472">Membrane</keyword>